<gene>
    <name evidence="1" type="ORF">WUBG_14285</name>
</gene>
<accession>J9DYI7</accession>
<protein>
    <submittedName>
        <fullName evidence="1">Uncharacterized protein</fullName>
    </submittedName>
</protein>
<name>J9DYI7_WUCBA</name>
<evidence type="ECO:0000313" key="1">
    <source>
        <dbReference type="EMBL" id="EJW74808.1"/>
    </source>
</evidence>
<sequence>MMDDNDTVVPTSNISASNTAPAMVHAEQSSRGALKYRGTNGSNFIALTDSDEIIIDEASPPIESRYGDFHTIDWQRDLARDRLRHKFIVKRNYDNCLTYRPCYIWLHQDSLYCQRVSVTWQVVVVSYFTLRFPGEMGRRIKF</sequence>
<reference evidence="2" key="1">
    <citation type="submission" date="2012-08" db="EMBL/GenBank/DDBJ databases">
        <title>The Genome Sequence of Wuchereria bancrofti.</title>
        <authorList>
            <person name="Nutman T.B."/>
            <person name="Fink D.L."/>
            <person name="Russ C."/>
            <person name="Young S."/>
            <person name="Zeng Q."/>
            <person name="Koehrsen M."/>
            <person name="Alvarado L."/>
            <person name="Berlin A."/>
            <person name="Chapman S.B."/>
            <person name="Chen Z."/>
            <person name="Freedman E."/>
            <person name="Gellesch M."/>
            <person name="Goldberg J."/>
            <person name="Griggs A."/>
            <person name="Gujja S."/>
            <person name="Heilman E.R."/>
            <person name="Heiman D."/>
            <person name="Hepburn T."/>
            <person name="Howarth C."/>
            <person name="Jen D."/>
            <person name="Larson L."/>
            <person name="Lewis B."/>
            <person name="Mehta T."/>
            <person name="Park D."/>
            <person name="Pearson M."/>
            <person name="Roberts A."/>
            <person name="Saif S."/>
            <person name="Shea T."/>
            <person name="Shenoy N."/>
            <person name="Sisk P."/>
            <person name="Stolte C."/>
            <person name="Sykes S."/>
            <person name="Walk T."/>
            <person name="White J."/>
            <person name="Yandava C."/>
            <person name="Haas B."/>
            <person name="Henn M.R."/>
            <person name="Nusbaum C."/>
            <person name="Birren B."/>
        </authorList>
    </citation>
    <scope>NUCLEOTIDE SEQUENCE [LARGE SCALE GENOMIC DNA]</scope>
    <source>
        <strain evidence="2">NA</strain>
    </source>
</reference>
<dbReference type="Proteomes" id="UP000004810">
    <property type="component" value="Unassembled WGS sequence"/>
</dbReference>
<organism evidence="1 2">
    <name type="scientific">Wuchereria bancrofti</name>
    <dbReference type="NCBI Taxonomy" id="6293"/>
    <lineage>
        <taxon>Eukaryota</taxon>
        <taxon>Metazoa</taxon>
        <taxon>Ecdysozoa</taxon>
        <taxon>Nematoda</taxon>
        <taxon>Chromadorea</taxon>
        <taxon>Rhabditida</taxon>
        <taxon>Spirurina</taxon>
        <taxon>Spiruromorpha</taxon>
        <taxon>Filarioidea</taxon>
        <taxon>Onchocercidae</taxon>
        <taxon>Wuchereria</taxon>
    </lineage>
</organism>
<evidence type="ECO:0000313" key="2">
    <source>
        <dbReference type="Proteomes" id="UP000004810"/>
    </source>
</evidence>
<comment type="caution">
    <text evidence="1">The sequence shown here is derived from an EMBL/GenBank/DDBJ whole genome shotgun (WGS) entry which is preliminary data.</text>
</comment>
<dbReference type="EMBL" id="ADBV01011556">
    <property type="protein sequence ID" value="EJW74808.1"/>
    <property type="molecule type" value="Genomic_DNA"/>
</dbReference>
<proteinExistence type="predicted"/>
<dbReference type="AlphaFoldDB" id="J9DYI7"/>